<gene>
    <name evidence="2" type="ORF">NCTC12413_01790</name>
    <name evidence="3" type="ORF">NCTC12413_02688</name>
    <name evidence="1" type="ORF">SAR03_25140</name>
</gene>
<dbReference type="AlphaFoldDB" id="A0A380D8W4"/>
<evidence type="ECO:0000313" key="4">
    <source>
        <dbReference type="Proteomes" id="UP000254956"/>
    </source>
</evidence>
<evidence type="ECO:0008006" key="6">
    <source>
        <dbReference type="Google" id="ProtNLM"/>
    </source>
</evidence>
<keyword evidence="5" id="KW-1185">Reference proteome</keyword>
<accession>A0A380D8W4</accession>
<dbReference type="EMBL" id="UGZE01000001">
    <property type="protein sequence ID" value="SUJ20890.1"/>
    <property type="molecule type" value="Genomic_DNA"/>
</dbReference>
<evidence type="ECO:0000313" key="1">
    <source>
        <dbReference type="EMBL" id="GEQ01477.1"/>
    </source>
</evidence>
<proteinExistence type="predicted"/>
<dbReference type="Proteomes" id="UP000254956">
    <property type="component" value="Unassembled WGS sequence"/>
</dbReference>
<dbReference type="EMBL" id="BKAV01000042">
    <property type="protein sequence ID" value="GEQ01477.1"/>
    <property type="molecule type" value="Genomic_DNA"/>
</dbReference>
<dbReference type="EMBL" id="UGZE01000002">
    <property type="protein sequence ID" value="SUJ61366.1"/>
    <property type="molecule type" value="Genomic_DNA"/>
</dbReference>
<organism evidence="3 4">
    <name type="scientific">Staphylococcus arlettae</name>
    <dbReference type="NCBI Taxonomy" id="29378"/>
    <lineage>
        <taxon>Bacteria</taxon>
        <taxon>Bacillati</taxon>
        <taxon>Bacillota</taxon>
        <taxon>Bacilli</taxon>
        <taxon>Bacillales</taxon>
        <taxon>Staphylococcaceae</taxon>
        <taxon>Staphylococcus</taxon>
    </lineage>
</organism>
<sequence length="66" mass="7931">MTHKDYVTKKLNEIIQIYDDIYDYLPSEETAEEVYLDKWHIVDLRDDCEKVFDETGNTKVIDSDDR</sequence>
<evidence type="ECO:0000313" key="3">
    <source>
        <dbReference type="EMBL" id="SUJ61366.1"/>
    </source>
</evidence>
<evidence type="ECO:0000313" key="5">
    <source>
        <dbReference type="Proteomes" id="UP000321598"/>
    </source>
</evidence>
<dbReference type="RefSeq" id="WP_103388177.1">
    <property type="nucleotide sequence ID" value="NZ_BKAV01000042.1"/>
</dbReference>
<reference evidence="3 4" key="1">
    <citation type="submission" date="2018-06" db="EMBL/GenBank/DDBJ databases">
        <authorList>
            <consortium name="Pathogen Informatics"/>
            <person name="Doyle S."/>
        </authorList>
    </citation>
    <scope>NUCLEOTIDE SEQUENCE [LARGE SCALE GENOMIC DNA]</scope>
    <source>
        <strain evidence="3 4">NCTC12413</strain>
    </source>
</reference>
<dbReference type="Proteomes" id="UP000321598">
    <property type="component" value="Unassembled WGS sequence"/>
</dbReference>
<protein>
    <recommendedName>
        <fullName evidence="6">Phage protein</fullName>
    </recommendedName>
</protein>
<reference evidence="1 5" key="2">
    <citation type="submission" date="2019-07" db="EMBL/GenBank/DDBJ databases">
        <title>Whole genome shotgun sequence of Staphylococcus arlettae NBRC 109765.</title>
        <authorList>
            <person name="Hosoyama A."/>
            <person name="Uohara A."/>
            <person name="Ohji S."/>
            <person name="Ichikawa N."/>
        </authorList>
    </citation>
    <scope>NUCLEOTIDE SEQUENCE [LARGE SCALE GENOMIC DNA]</scope>
    <source>
        <strain evidence="1 5">NBRC 109765</strain>
    </source>
</reference>
<name>A0A380D8W4_9STAP</name>
<evidence type="ECO:0000313" key="2">
    <source>
        <dbReference type="EMBL" id="SUJ20890.1"/>
    </source>
</evidence>